<evidence type="ECO:0000313" key="1">
    <source>
        <dbReference type="EMBL" id="CAE6389048.1"/>
    </source>
</evidence>
<name>A0A8H2WMU3_9AGAM</name>
<dbReference type="PANTHER" id="PTHR38846:SF1">
    <property type="entry name" value="C3H1-TYPE DOMAIN-CONTAINING PROTEIN"/>
    <property type="match status" value="1"/>
</dbReference>
<organism evidence="1 2">
    <name type="scientific">Rhizoctonia solani</name>
    <dbReference type="NCBI Taxonomy" id="456999"/>
    <lineage>
        <taxon>Eukaryota</taxon>
        <taxon>Fungi</taxon>
        <taxon>Dikarya</taxon>
        <taxon>Basidiomycota</taxon>
        <taxon>Agaricomycotina</taxon>
        <taxon>Agaricomycetes</taxon>
        <taxon>Cantharellales</taxon>
        <taxon>Ceratobasidiaceae</taxon>
        <taxon>Rhizoctonia</taxon>
    </lineage>
</organism>
<comment type="caution">
    <text evidence="1">The sequence shown here is derived from an EMBL/GenBank/DDBJ whole genome shotgun (WGS) entry which is preliminary data.</text>
</comment>
<dbReference type="Proteomes" id="UP000663843">
    <property type="component" value="Unassembled WGS sequence"/>
</dbReference>
<dbReference type="AlphaFoldDB" id="A0A8H2WMU3"/>
<gene>
    <name evidence="1" type="ORF">RDB_LOCUS29392</name>
</gene>
<dbReference type="PANTHER" id="PTHR38846">
    <property type="entry name" value="C3H1-TYPE DOMAIN-CONTAINING PROTEIN"/>
    <property type="match status" value="1"/>
</dbReference>
<dbReference type="EMBL" id="CAJMWT010001231">
    <property type="protein sequence ID" value="CAE6389048.1"/>
    <property type="molecule type" value="Genomic_DNA"/>
</dbReference>
<sequence>MTLFKFSQLVHLGASVGISTRFAPTIAVRAGHIAFMSTGSRGLTTKQTPSARSHLALFFAQYPKFKYDQKKPFMDEFWRLVDTYQFGRRSKQYKSARKGVKEAILLQFKDIYEAHSVDIHVWHRFFSAIGIEELPQNIGLCHKLAKSIHLNICDLIDRPVTGIDIQTFPSELELRRYTFKDAGKPMIVPPIPKKSDPILGRLFRRITNPPRPKVENVLSIPSSFVKFGGPEGEAPSPPS</sequence>
<reference evidence="1" key="1">
    <citation type="submission" date="2021-01" db="EMBL/GenBank/DDBJ databases">
        <authorList>
            <person name="Kaushik A."/>
        </authorList>
    </citation>
    <scope>NUCLEOTIDE SEQUENCE</scope>
    <source>
        <strain evidence="1">AG2-2IIIB</strain>
    </source>
</reference>
<protein>
    <submittedName>
        <fullName evidence="1">Uncharacterized protein</fullName>
    </submittedName>
</protein>
<accession>A0A8H2WMU3</accession>
<evidence type="ECO:0000313" key="2">
    <source>
        <dbReference type="Proteomes" id="UP000663843"/>
    </source>
</evidence>
<proteinExistence type="predicted"/>